<evidence type="ECO:0000313" key="2">
    <source>
        <dbReference type="Proteomes" id="UP001374535"/>
    </source>
</evidence>
<keyword evidence="2" id="KW-1185">Reference proteome</keyword>
<feature type="non-terminal residue" evidence="1">
    <location>
        <position position="112"/>
    </location>
</feature>
<dbReference type="Proteomes" id="UP001374535">
    <property type="component" value="Chromosome 10"/>
</dbReference>
<gene>
    <name evidence="1" type="ORF">V8G54_031847</name>
</gene>
<proteinExistence type="predicted"/>
<evidence type="ECO:0000313" key="1">
    <source>
        <dbReference type="EMBL" id="WVY92759.1"/>
    </source>
</evidence>
<sequence>MGMERAVCCGKRHWYLRIPSDLAEHGEGAMRSDLRGVEMGERGFIEKKTNTRRMSVVVRIIESDEAFGFGFNLNHGSAIPAVPSFSALPPSQSSPSQLHSGMGPTLFSAFLP</sequence>
<organism evidence="1 2">
    <name type="scientific">Vigna mungo</name>
    <name type="common">Black gram</name>
    <name type="synonym">Phaseolus mungo</name>
    <dbReference type="NCBI Taxonomy" id="3915"/>
    <lineage>
        <taxon>Eukaryota</taxon>
        <taxon>Viridiplantae</taxon>
        <taxon>Streptophyta</taxon>
        <taxon>Embryophyta</taxon>
        <taxon>Tracheophyta</taxon>
        <taxon>Spermatophyta</taxon>
        <taxon>Magnoliopsida</taxon>
        <taxon>eudicotyledons</taxon>
        <taxon>Gunneridae</taxon>
        <taxon>Pentapetalae</taxon>
        <taxon>rosids</taxon>
        <taxon>fabids</taxon>
        <taxon>Fabales</taxon>
        <taxon>Fabaceae</taxon>
        <taxon>Papilionoideae</taxon>
        <taxon>50 kb inversion clade</taxon>
        <taxon>NPAAA clade</taxon>
        <taxon>indigoferoid/millettioid clade</taxon>
        <taxon>Phaseoleae</taxon>
        <taxon>Vigna</taxon>
    </lineage>
</organism>
<accession>A0AAQ3MLV0</accession>
<dbReference type="AlphaFoldDB" id="A0AAQ3MLV0"/>
<dbReference type="EMBL" id="CP144691">
    <property type="protein sequence ID" value="WVY92759.1"/>
    <property type="molecule type" value="Genomic_DNA"/>
</dbReference>
<name>A0AAQ3MLV0_VIGMU</name>
<protein>
    <submittedName>
        <fullName evidence="1">Uncharacterized protein</fullName>
    </submittedName>
</protein>
<reference evidence="1 2" key="1">
    <citation type="journal article" date="2023" name="Life. Sci Alliance">
        <title>Evolutionary insights into 3D genome organization and epigenetic landscape of Vigna mungo.</title>
        <authorList>
            <person name="Junaid A."/>
            <person name="Singh B."/>
            <person name="Bhatia S."/>
        </authorList>
    </citation>
    <scope>NUCLEOTIDE SEQUENCE [LARGE SCALE GENOMIC DNA]</scope>
    <source>
        <strain evidence="1">Urdbean</strain>
    </source>
</reference>